<evidence type="ECO:0000313" key="2">
    <source>
        <dbReference type="Proteomes" id="UP001470230"/>
    </source>
</evidence>
<keyword evidence="2" id="KW-1185">Reference proteome</keyword>
<evidence type="ECO:0000313" key="1">
    <source>
        <dbReference type="EMBL" id="KAK8892188.1"/>
    </source>
</evidence>
<reference evidence="1 2" key="1">
    <citation type="submission" date="2024-04" db="EMBL/GenBank/DDBJ databases">
        <title>Tritrichomonas musculus Genome.</title>
        <authorList>
            <person name="Alves-Ferreira E."/>
            <person name="Grigg M."/>
            <person name="Lorenzi H."/>
            <person name="Galac M."/>
        </authorList>
    </citation>
    <scope>NUCLEOTIDE SEQUENCE [LARGE SCALE GENOMIC DNA]</scope>
    <source>
        <strain evidence="1 2">EAF2021</strain>
    </source>
</reference>
<dbReference type="Proteomes" id="UP001470230">
    <property type="component" value="Unassembled WGS sequence"/>
</dbReference>
<organism evidence="1 2">
    <name type="scientific">Tritrichomonas musculus</name>
    <dbReference type="NCBI Taxonomy" id="1915356"/>
    <lineage>
        <taxon>Eukaryota</taxon>
        <taxon>Metamonada</taxon>
        <taxon>Parabasalia</taxon>
        <taxon>Tritrichomonadida</taxon>
        <taxon>Tritrichomonadidae</taxon>
        <taxon>Tritrichomonas</taxon>
    </lineage>
</organism>
<gene>
    <name evidence="1" type="ORF">M9Y10_029411</name>
</gene>
<accession>A0ABR2KMZ4</accession>
<comment type="caution">
    <text evidence="1">The sequence shown here is derived from an EMBL/GenBank/DDBJ whole genome shotgun (WGS) entry which is preliminary data.</text>
</comment>
<sequence>MKHHPNPHDKDLEPAREFVEPFYTTDAREQFYFSIAIESEEFQNSVSFRQQVGVLCRFLRTDTIRVSFERIAQIFGKNKNSIKYQLEKYLNGSNLNGRPHLLNSQQRIILENEIERKLLVGINPAFDYITHFGHETFGKKADQDTIRHFLSYYFKEKYKSVIGIGMDANRISAPEEDFDNYYSNFERILPYIRAQFCYNVDEVGYLEREDAREVHVIVRADYTMKTCYYSIDQISKRATAIHCICTDAEFIPPTIITSRMTVELSIDTILLKKAINLFLKLMDLLILRYLEIGFLIHFYTY</sequence>
<dbReference type="EMBL" id="JAPFFF010000004">
    <property type="protein sequence ID" value="KAK8892188.1"/>
    <property type="molecule type" value="Genomic_DNA"/>
</dbReference>
<protein>
    <submittedName>
        <fullName evidence="1">Uncharacterized protein</fullName>
    </submittedName>
</protein>
<proteinExistence type="predicted"/>
<name>A0ABR2KMZ4_9EUKA</name>